<comment type="subcellular location">
    <subcellularLocation>
        <location evidence="1">Membrane</location>
        <topology evidence="1">Single-pass type I membrane protein</topology>
    </subcellularLocation>
</comment>
<dbReference type="OMA" id="AGYFTYQ"/>
<keyword evidence="11" id="KW-1185">Reference proteome</keyword>
<feature type="compositionally biased region" description="Low complexity" evidence="7">
    <location>
        <begin position="175"/>
        <end position="186"/>
    </location>
</feature>
<accession>A0A665XBQ9</accession>
<dbReference type="InterPro" id="IPR022078">
    <property type="entry name" value="CD99L2"/>
</dbReference>
<dbReference type="InParanoid" id="A0A665XBQ9"/>
<feature type="chain" id="PRO_5025506333" evidence="9">
    <location>
        <begin position="21"/>
        <end position="363"/>
    </location>
</feature>
<evidence type="ECO:0000313" key="10">
    <source>
        <dbReference type="Ensembl" id="ENSENLP00000053246.1"/>
    </source>
</evidence>
<evidence type="ECO:0000256" key="9">
    <source>
        <dbReference type="SAM" id="SignalP"/>
    </source>
</evidence>
<dbReference type="GO" id="GO:0005886">
    <property type="term" value="C:plasma membrane"/>
    <property type="evidence" value="ECO:0007669"/>
    <property type="project" value="TreeGrafter"/>
</dbReference>
<evidence type="ECO:0000256" key="6">
    <source>
        <dbReference type="ARBA" id="ARBA00023136"/>
    </source>
</evidence>
<dbReference type="AlphaFoldDB" id="A0A665XBQ9"/>
<feature type="compositionally biased region" description="Polar residues" evidence="7">
    <location>
        <begin position="353"/>
        <end position="363"/>
    </location>
</feature>
<keyword evidence="3 8" id="KW-0812">Transmembrane</keyword>
<dbReference type="PANTHER" id="PTHR15076:SF15">
    <property type="entry name" value="CD99 ANTIGEN"/>
    <property type="match status" value="1"/>
</dbReference>
<comment type="similarity">
    <text evidence="2">Belongs to the CD99 family.</text>
</comment>
<evidence type="ECO:0000256" key="8">
    <source>
        <dbReference type="SAM" id="Phobius"/>
    </source>
</evidence>
<dbReference type="Pfam" id="PF12301">
    <property type="entry name" value="CD99L2"/>
    <property type="match status" value="1"/>
</dbReference>
<keyword evidence="5 8" id="KW-1133">Transmembrane helix</keyword>
<gene>
    <name evidence="10" type="primary">si:ch211-39i22.1</name>
</gene>
<feature type="region of interest" description="Disordered" evidence="7">
    <location>
        <begin position="262"/>
        <end position="299"/>
    </location>
</feature>
<dbReference type="Proteomes" id="UP000472264">
    <property type="component" value="Chromosome 21"/>
</dbReference>
<organism evidence="10 11">
    <name type="scientific">Echeneis naucrates</name>
    <name type="common">Live sharksucker</name>
    <dbReference type="NCBI Taxonomy" id="173247"/>
    <lineage>
        <taxon>Eukaryota</taxon>
        <taxon>Metazoa</taxon>
        <taxon>Chordata</taxon>
        <taxon>Craniata</taxon>
        <taxon>Vertebrata</taxon>
        <taxon>Euteleostomi</taxon>
        <taxon>Actinopterygii</taxon>
        <taxon>Neopterygii</taxon>
        <taxon>Teleostei</taxon>
        <taxon>Neoteleostei</taxon>
        <taxon>Acanthomorphata</taxon>
        <taxon>Carangaria</taxon>
        <taxon>Carangiformes</taxon>
        <taxon>Echeneidae</taxon>
        <taxon>Echeneis</taxon>
    </lineage>
</organism>
<feature type="signal peptide" evidence="9">
    <location>
        <begin position="1"/>
        <end position="20"/>
    </location>
</feature>
<evidence type="ECO:0000256" key="1">
    <source>
        <dbReference type="ARBA" id="ARBA00004479"/>
    </source>
</evidence>
<protein>
    <submittedName>
        <fullName evidence="10">Brain acid soluble protein 1-like</fullName>
    </submittedName>
</protein>
<evidence type="ECO:0000256" key="7">
    <source>
        <dbReference type="SAM" id="MobiDB-lite"/>
    </source>
</evidence>
<proteinExistence type="inferred from homology"/>
<reference evidence="10" key="3">
    <citation type="submission" date="2025-09" db="UniProtKB">
        <authorList>
            <consortium name="Ensembl"/>
        </authorList>
    </citation>
    <scope>IDENTIFICATION</scope>
</reference>
<dbReference type="PANTHER" id="PTHR15076">
    <property type="entry name" value="CD99/MIC2 PROTEIN RELATED"/>
    <property type="match status" value="1"/>
</dbReference>
<keyword evidence="6 8" id="KW-0472">Membrane</keyword>
<feature type="region of interest" description="Disordered" evidence="7">
    <location>
        <begin position="20"/>
        <end position="244"/>
    </location>
</feature>
<feature type="transmembrane region" description="Helical" evidence="8">
    <location>
        <begin position="302"/>
        <end position="323"/>
    </location>
</feature>
<sequence>MMSYLWILLLGSLLATSAKAQETDPEEEAAASIVTTPAGVTEAEANLEDGTDDTSKKEESNGEPGPEEKNENSEVVEGQVNAGAGHPEEENATIVTPEATPAPDHLVPEPADPTDEVEGSETPAAGDERHQTPAADDKEEATATPVEEGGLSPTVGDTEQGTPAAGDAEEPTNQEPTVFPEVVVPTADVAGKPAPTIAEGEPEDKEPEVSDPAVEDEQKEPSVPAVEEDQTVSEGGPGVRRIIPLPTVEAVVPDSEVKPAFNLEDALGEGPKEDANGANAFAAGSTEDANKPQAQEGSSNSLTGILCTVGVALVGAVTGYFTYQKKKLCFKNRQEADPEAARKADAAEANSDPQVLSNLLKSS</sequence>
<feature type="compositionally biased region" description="Basic and acidic residues" evidence="7">
    <location>
        <begin position="53"/>
        <end position="72"/>
    </location>
</feature>
<keyword evidence="4 9" id="KW-0732">Signal</keyword>
<evidence type="ECO:0000256" key="2">
    <source>
        <dbReference type="ARBA" id="ARBA00008763"/>
    </source>
</evidence>
<dbReference type="OrthoDB" id="8447598at2759"/>
<evidence type="ECO:0000256" key="4">
    <source>
        <dbReference type="ARBA" id="ARBA00022729"/>
    </source>
</evidence>
<dbReference type="GO" id="GO:0034109">
    <property type="term" value="P:homotypic cell-cell adhesion"/>
    <property type="evidence" value="ECO:0007669"/>
    <property type="project" value="TreeGrafter"/>
</dbReference>
<reference evidence="10" key="1">
    <citation type="submission" date="2021-04" db="EMBL/GenBank/DDBJ databases">
        <authorList>
            <consortium name="Wellcome Sanger Institute Data Sharing"/>
        </authorList>
    </citation>
    <scope>NUCLEOTIDE SEQUENCE [LARGE SCALE GENOMIC DNA]</scope>
</reference>
<feature type="region of interest" description="Disordered" evidence="7">
    <location>
        <begin position="341"/>
        <end position="363"/>
    </location>
</feature>
<dbReference type="Ensembl" id="ENSENLT00000054517.1">
    <property type="protein sequence ID" value="ENSENLP00000053246.1"/>
    <property type="gene ID" value="ENSENLG00000022222.1"/>
</dbReference>
<dbReference type="GO" id="GO:0072683">
    <property type="term" value="P:T cell extravasation"/>
    <property type="evidence" value="ECO:0007669"/>
    <property type="project" value="TreeGrafter"/>
</dbReference>
<evidence type="ECO:0000313" key="11">
    <source>
        <dbReference type="Proteomes" id="UP000472264"/>
    </source>
</evidence>
<evidence type="ECO:0000256" key="5">
    <source>
        <dbReference type="ARBA" id="ARBA00022989"/>
    </source>
</evidence>
<name>A0A665XBQ9_ECHNA</name>
<evidence type="ECO:0000256" key="3">
    <source>
        <dbReference type="ARBA" id="ARBA00022692"/>
    </source>
</evidence>
<dbReference type="GO" id="GO:2000391">
    <property type="term" value="P:positive regulation of neutrophil extravasation"/>
    <property type="evidence" value="ECO:0007669"/>
    <property type="project" value="TreeGrafter"/>
</dbReference>
<reference evidence="10" key="2">
    <citation type="submission" date="2025-08" db="UniProtKB">
        <authorList>
            <consortium name="Ensembl"/>
        </authorList>
    </citation>
    <scope>IDENTIFICATION</scope>
</reference>